<accession>I1C7S4</accession>
<dbReference type="RefSeq" id="XP_067519900.1">
    <property type="nucleotide sequence ID" value="XM_067663799.1"/>
</dbReference>
<reference evidence="1 2" key="1">
    <citation type="journal article" date="2009" name="PLoS Genet.">
        <title>Genomic analysis of the basal lineage fungus Rhizopus oryzae reveals a whole-genome duplication.</title>
        <authorList>
            <person name="Ma L.-J."/>
            <person name="Ibrahim A.S."/>
            <person name="Skory C."/>
            <person name="Grabherr M.G."/>
            <person name="Burger G."/>
            <person name="Butler M."/>
            <person name="Elias M."/>
            <person name="Idnurm A."/>
            <person name="Lang B.F."/>
            <person name="Sone T."/>
            <person name="Abe A."/>
            <person name="Calvo S.E."/>
            <person name="Corrochano L.M."/>
            <person name="Engels R."/>
            <person name="Fu J."/>
            <person name="Hansberg W."/>
            <person name="Kim J.-M."/>
            <person name="Kodira C.D."/>
            <person name="Koehrsen M.J."/>
            <person name="Liu B."/>
            <person name="Miranda-Saavedra D."/>
            <person name="O'Leary S."/>
            <person name="Ortiz-Castellanos L."/>
            <person name="Poulter R."/>
            <person name="Rodriguez-Romero J."/>
            <person name="Ruiz-Herrera J."/>
            <person name="Shen Y.-Q."/>
            <person name="Zeng Q."/>
            <person name="Galagan J."/>
            <person name="Birren B.W."/>
            <person name="Cuomo C.A."/>
            <person name="Wickes B.L."/>
        </authorList>
    </citation>
    <scope>NUCLEOTIDE SEQUENCE [LARGE SCALE GENOMIC DNA]</scope>
    <source>
        <strain evidence="2">RA 99-880 / ATCC MYA-4621 / FGSC 9543 / NRRL 43880</strain>
    </source>
</reference>
<evidence type="ECO:0000313" key="2">
    <source>
        <dbReference type="Proteomes" id="UP000009138"/>
    </source>
</evidence>
<name>I1C7S4_RHIO9</name>
<dbReference type="VEuPathDB" id="FungiDB:RO3G_09214"/>
<dbReference type="Proteomes" id="UP000009138">
    <property type="component" value="Unassembled WGS sequence"/>
</dbReference>
<dbReference type="AlphaFoldDB" id="I1C7S4"/>
<dbReference type="InParanoid" id="I1C7S4"/>
<dbReference type="GeneID" id="93616180"/>
<protein>
    <submittedName>
        <fullName evidence="1">Uncharacterized protein</fullName>
    </submittedName>
</protein>
<gene>
    <name evidence="1" type="ORF">RO3G_09214</name>
</gene>
<keyword evidence="2" id="KW-1185">Reference proteome</keyword>
<evidence type="ECO:0000313" key="1">
    <source>
        <dbReference type="EMBL" id="EIE84504.1"/>
    </source>
</evidence>
<sequence>MSEVKVVSLTGIESGVLSSVGSSNDVSSFFSGSSIAKSSFSDSSTIGSSSDGFCSSFVGSSNGISSSFASSTISGSSWSAIFVFSTSASSVSCDTGTSSVESRFMQTTGTVLYLSERDVRSLTHLSISTADFARRVQVNRSLKPNLGLEALQSLGKAGAYPFNIFLEAA</sequence>
<proteinExistence type="predicted"/>
<dbReference type="EMBL" id="CH476738">
    <property type="protein sequence ID" value="EIE84504.1"/>
    <property type="molecule type" value="Genomic_DNA"/>
</dbReference>
<organism evidence="1 2">
    <name type="scientific">Rhizopus delemar (strain RA 99-880 / ATCC MYA-4621 / FGSC 9543 / NRRL 43880)</name>
    <name type="common">Mucormycosis agent</name>
    <name type="synonym">Rhizopus arrhizus var. delemar</name>
    <dbReference type="NCBI Taxonomy" id="246409"/>
    <lineage>
        <taxon>Eukaryota</taxon>
        <taxon>Fungi</taxon>
        <taxon>Fungi incertae sedis</taxon>
        <taxon>Mucoromycota</taxon>
        <taxon>Mucoromycotina</taxon>
        <taxon>Mucoromycetes</taxon>
        <taxon>Mucorales</taxon>
        <taxon>Mucorineae</taxon>
        <taxon>Rhizopodaceae</taxon>
        <taxon>Rhizopus</taxon>
    </lineage>
</organism>